<comment type="caution">
    <text evidence="2">The sequence shown here is derived from an EMBL/GenBank/DDBJ whole genome shotgun (WGS) entry which is preliminary data.</text>
</comment>
<proteinExistence type="predicted"/>
<evidence type="ECO:0000256" key="1">
    <source>
        <dbReference type="SAM" id="MobiDB-lite"/>
    </source>
</evidence>
<dbReference type="EMBL" id="JARIHO010000042">
    <property type="protein sequence ID" value="KAJ7326320.1"/>
    <property type="molecule type" value="Genomic_DNA"/>
</dbReference>
<dbReference type="Proteomes" id="UP001218218">
    <property type="component" value="Unassembled WGS sequence"/>
</dbReference>
<organism evidence="2 3">
    <name type="scientific">Mycena albidolilacea</name>
    <dbReference type="NCBI Taxonomy" id="1033008"/>
    <lineage>
        <taxon>Eukaryota</taxon>
        <taxon>Fungi</taxon>
        <taxon>Dikarya</taxon>
        <taxon>Basidiomycota</taxon>
        <taxon>Agaricomycotina</taxon>
        <taxon>Agaricomycetes</taxon>
        <taxon>Agaricomycetidae</taxon>
        <taxon>Agaricales</taxon>
        <taxon>Marasmiineae</taxon>
        <taxon>Mycenaceae</taxon>
        <taxon>Mycena</taxon>
    </lineage>
</organism>
<feature type="compositionally biased region" description="Acidic residues" evidence="1">
    <location>
        <begin position="228"/>
        <end position="242"/>
    </location>
</feature>
<evidence type="ECO:0000313" key="2">
    <source>
        <dbReference type="EMBL" id="KAJ7326320.1"/>
    </source>
</evidence>
<sequence>MSGLNLLANELRLLVCSFLRHHDLVALMRVNNSFHSLIEPLLYTRVELHRSGYHEYYQYADEVEIEYTPRRNYHEHELKYTDRAAKFLKAFGDSAVTSDGDGVQSSVRRQAIANQVKFLCLPTDLSQIGDPLGTIAGFRNLEHLELTVSWPYDPKDWDLAHDTFALDRAPLAKLRTVRLRGYLPQAFVLYICRGAPSITDLELALLDRPIGSSLVHERQNPPPKWKDDNDEVDGGETLDDGDSASSNDSVAGEYDHEECIAPRALSTFDGVDVTAQFPALTRLSLGRPAESMKPGVQNAYVSVHHDIGILAEWAALIRATRGTLEHLILDQRSFAEDIEMDSTDDAEFLAMFPYGPGYARFVEHCLPALLEEDVQWPRLKSIRLYGFDVPPEVAEKYSSEPQKLLLMVEAWFKPMGVDVRSGLGRRMMYEDDDGVIRDGDGFGGFQIDLEEEEEEEGEEDEEEEEKEEEQEEEEEEEEFTPPVETDPDGLSVLVY</sequence>
<evidence type="ECO:0000313" key="3">
    <source>
        <dbReference type="Proteomes" id="UP001218218"/>
    </source>
</evidence>
<gene>
    <name evidence="2" type="ORF">DFH08DRAFT_1027267</name>
</gene>
<keyword evidence="3" id="KW-1185">Reference proteome</keyword>
<dbReference type="SUPFAM" id="SSF81383">
    <property type="entry name" value="F-box domain"/>
    <property type="match status" value="1"/>
</dbReference>
<evidence type="ECO:0008006" key="4">
    <source>
        <dbReference type="Google" id="ProtNLM"/>
    </source>
</evidence>
<feature type="region of interest" description="Disordered" evidence="1">
    <location>
        <begin position="433"/>
        <end position="495"/>
    </location>
</feature>
<feature type="compositionally biased region" description="Basic and acidic residues" evidence="1">
    <location>
        <begin position="215"/>
        <end position="227"/>
    </location>
</feature>
<accession>A0AAD7EHW0</accession>
<reference evidence="2" key="1">
    <citation type="submission" date="2023-03" db="EMBL/GenBank/DDBJ databases">
        <title>Massive genome expansion in bonnet fungi (Mycena s.s.) driven by repeated elements and novel gene families across ecological guilds.</title>
        <authorList>
            <consortium name="Lawrence Berkeley National Laboratory"/>
            <person name="Harder C.B."/>
            <person name="Miyauchi S."/>
            <person name="Viragh M."/>
            <person name="Kuo A."/>
            <person name="Thoen E."/>
            <person name="Andreopoulos B."/>
            <person name="Lu D."/>
            <person name="Skrede I."/>
            <person name="Drula E."/>
            <person name="Henrissat B."/>
            <person name="Morin E."/>
            <person name="Kohler A."/>
            <person name="Barry K."/>
            <person name="LaButti K."/>
            <person name="Morin E."/>
            <person name="Salamov A."/>
            <person name="Lipzen A."/>
            <person name="Mereny Z."/>
            <person name="Hegedus B."/>
            <person name="Baldrian P."/>
            <person name="Stursova M."/>
            <person name="Weitz H."/>
            <person name="Taylor A."/>
            <person name="Grigoriev I.V."/>
            <person name="Nagy L.G."/>
            <person name="Martin F."/>
            <person name="Kauserud H."/>
        </authorList>
    </citation>
    <scope>NUCLEOTIDE SEQUENCE</scope>
    <source>
        <strain evidence="2">CBHHK002</strain>
    </source>
</reference>
<name>A0AAD7EHW0_9AGAR</name>
<dbReference type="InterPro" id="IPR036047">
    <property type="entry name" value="F-box-like_dom_sf"/>
</dbReference>
<dbReference type="CDD" id="cd09917">
    <property type="entry name" value="F-box_SF"/>
    <property type="match status" value="1"/>
</dbReference>
<dbReference type="AlphaFoldDB" id="A0AAD7EHW0"/>
<protein>
    <recommendedName>
        <fullName evidence="4">F-box domain-containing protein</fullName>
    </recommendedName>
</protein>
<feature type="region of interest" description="Disordered" evidence="1">
    <location>
        <begin position="214"/>
        <end position="253"/>
    </location>
</feature>
<feature type="compositionally biased region" description="Acidic residues" evidence="1">
    <location>
        <begin position="448"/>
        <end position="479"/>
    </location>
</feature>